<comment type="subcellular location">
    <subcellularLocation>
        <location evidence="1">Membrane</location>
        <topology evidence="1">Single-pass membrane protein</topology>
    </subcellularLocation>
</comment>
<dbReference type="EMBL" id="CP139781">
    <property type="protein sequence ID" value="WRQ87701.1"/>
    <property type="molecule type" value="Genomic_DNA"/>
</dbReference>
<name>A0ABZ1C7L7_9BACT</name>
<keyword evidence="4" id="KW-0472">Membrane</keyword>
<dbReference type="RefSeq" id="WP_221030140.1">
    <property type="nucleotide sequence ID" value="NZ_CP139781.1"/>
</dbReference>
<evidence type="ECO:0000313" key="6">
    <source>
        <dbReference type="EMBL" id="WRQ87701.1"/>
    </source>
</evidence>
<organism evidence="6 7">
    <name type="scientific">Actomonas aquatica</name>
    <dbReference type="NCBI Taxonomy" id="2866162"/>
    <lineage>
        <taxon>Bacteria</taxon>
        <taxon>Pseudomonadati</taxon>
        <taxon>Verrucomicrobiota</taxon>
        <taxon>Opitutia</taxon>
        <taxon>Opitutales</taxon>
        <taxon>Opitutaceae</taxon>
        <taxon>Actomonas</taxon>
    </lineage>
</organism>
<accession>A0ABZ1C7L7</accession>
<sequence>MIKRLLILLAIVLLLCGAAALTLPWWQGAALRQLGESRGLTFADYERLDGGRWALTQVVYAQSPVRVEAERVELPALWEWWRQRSAAGPVVGAGLRVTVTPTPTTDATDEAAPSPWSESSQPLFELVDQLQAALPPITVDGVEVAWGDGEDAETLQATKVEVKLGERLQIDQLAWRDFVGDVELDTFAFDAPTSSTAERRVDFKGKVLDQPVAMQVAVGPDWSWRPQSLHFDAQLESLPMALIGLADYGKALGGEIDLSFVEREGAAISISLQSEVVEDAEIPAVAIALQAQGGVDELEIQTGRVNLPGLSLTLAEPLLISRERWREVQPSRLELTAQLEELPWLQEARGMVQGHIDVAPRGDDWPEVSGELSTTGVVLRGQEVPAAEVSGRLTWPQWEIEQLRIEDGKGGDVRIAGRGDVSTAELEDVQFSGDVSVASVEAWLPEGLQVERIQFSGTADGSWRQPALQAEAEVTGLQWGGLRPLQLTAHAEGGLERTAWTLAVEPTDTAARLVAAGEWEDREVTINQLEVSSAETTVLALEQPTALTWSDALQVNALALVGTVGRLELGEVSMDRGHLGYTAKRPALAWTQEWLVAPPQFLPDLATAQLAVDWTDTALMFSSKVRGEVEWPNLGRVRFAWELDGGEKATRIERLVVGQGERPFAEISGSLPISWERGGERLVVIDESGPIELAAKLLPNREFWQSLGKASGVTIAQPDVQLNFGGSWNDLEGEGRIALSRLQIDQRWGDVEWPELRDIQARLTGGREGLRVESLTAQIDGHGVNASGYLPLAPEDWQSLQKDPLGYLRERGEASLSVPQADLASVARFVPDYLVPTGSLALQLSFGGGSEIDGSLKLRGAVTRPIGPLGVLQGVNADLSFSGRSIQFESVEATMGGQPLALDGAVEWPAGKAPQLDLHLQGSNVPLVRSTGVLLRGDLDLGLRTAGDGTTTVAGEVGLRDGLMLADVRSLVPSGGGSRQSGRPPYFSVEVAPFRDWRLDVSVQGERFMRMRTPIMNGVASIDAHLEGTLLNPRAIGDVTIDEGTVKLPFANFNVEEGYARLTANSPYEPEIFLRGEGRRLGYDLSLELSGTASEPRLEMSSDPALPAADVLLFVMAGVPPDDDTAGSLGGSQRGLQLGMYLGRELVSDLLGLEPGDRLTVTTGEQLSRRGRETYRFDYQMNDRWTLSGEYDEFDYYNAGVRWRWYPWKDDDADDAADEEEGQP</sequence>
<dbReference type="Proteomes" id="UP000738431">
    <property type="component" value="Chromosome"/>
</dbReference>
<evidence type="ECO:0000259" key="5">
    <source>
        <dbReference type="Pfam" id="PF04357"/>
    </source>
</evidence>
<evidence type="ECO:0000256" key="3">
    <source>
        <dbReference type="ARBA" id="ARBA00022989"/>
    </source>
</evidence>
<dbReference type="InterPro" id="IPR007452">
    <property type="entry name" value="TamB_C"/>
</dbReference>
<evidence type="ECO:0000256" key="4">
    <source>
        <dbReference type="ARBA" id="ARBA00023136"/>
    </source>
</evidence>
<keyword evidence="2" id="KW-0812">Transmembrane</keyword>
<gene>
    <name evidence="6" type="ORF">K1X11_023060</name>
</gene>
<proteinExistence type="predicted"/>
<evidence type="ECO:0000313" key="7">
    <source>
        <dbReference type="Proteomes" id="UP000738431"/>
    </source>
</evidence>
<dbReference type="PANTHER" id="PTHR36985">
    <property type="entry name" value="TRANSLOCATION AND ASSEMBLY MODULE SUBUNIT TAMB"/>
    <property type="match status" value="1"/>
</dbReference>
<reference evidence="6 7" key="1">
    <citation type="submission" date="2023-12" db="EMBL/GenBank/DDBJ databases">
        <title>Description of an unclassified Opitutus bacterium of Verrucomicrobiota.</title>
        <authorList>
            <person name="Zhang D.-F."/>
        </authorList>
    </citation>
    <scope>NUCLEOTIDE SEQUENCE [LARGE SCALE GENOMIC DNA]</scope>
    <source>
        <strain evidence="6 7">WL0086</strain>
    </source>
</reference>
<protein>
    <submittedName>
        <fullName evidence="6">Translocation/assembly module TamB domain-containing protein</fullName>
    </submittedName>
</protein>
<evidence type="ECO:0000256" key="2">
    <source>
        <dbReference type="ARBA" id="ARBA00022692"/>
    </source>
</evidence>
<keyword evidence="7" id="KW-1185">Reference proteome</keyword>
<feature type="domain" description="Translocation and assembly module TamB C-terminal" evidence="5">
    <location>
        <begin position="891"/>
        <end position="1138"/>
    </location>
</feature>
<dbReference type="Pfam" id="PF04357">
    <property type="entry name" value="TamB"/>
    <property type="match status" value="1"/>
</dbReference>
<dbReference type="PANTHER" id="PTHR36985:SF1">
    <property type="entry name" value="TRANSLOCATION AND ASSEMBLY MODULE SUBUNIT TAMB"/>
    <property type="match status" value="1"/>
</dbReference>
<evidence type="ECO:0000256" key="1">
    <source>
        <dbReference type="ARBA" id="ARBA00004167"/>
    </source>
</evidence>
<keyword evidence="3" id="KW-1133">Transmembrane helix</keyword>